<evidence type="ECO:0000313" key="1">
    <source>
        <dbReference type="EMBL" id="KAH9422209.1"/>
    </source>
</evidence>
<organism evidence="1 2">
    <name type="scientific">Dermatophagoides pteronyssinus</name>
    <name type="common">European house dust mite</name>
    <dbReference type="NCBI Taxonomy" id="6956"/>
    <lineage>
        <taxon>Eukaryota</taxon>
        <taxon>Metazoa</taxon>
        <taxon>Ecdysozoa</taxon>
        <taxon>Arthropoda</taxon>
        <taxon>Chelicerata</taxon>
        <taxon>Arachnida</taxon>
        <taxon>Acari</taxon>
        <taxon>Acariformes</taxon>
        <taxon>Sarcoptiformes</taxon>
        <taxon>Astigmata</taxon>
        <taxon>Psoroptidia</taxon>
        <taxon>Analgoidea</taxon>
        <taxon>Pyroglyphidae</taxon>
        <taxon>Dermatophagoidinae</taxon>
        <taxon>Dermatophagoides</taxon>
    </lineage>
</organism>
<proteinExistence type="predicted"/>
<reference evidence="1 2" key="2">
    <citation type="journal article" date="2022" name="Mol. Biol. Evol.">
        <title>Comparative Genomics Reveals Insights into the Divergent Evolution of Astigmatic Mites and Household Pest Adaptations.</title>
        <authorList>
            <person name="Xiong Q."/>
            <person name="Wan A.T."/>
            <person name="Liu X."/>
            <person name="Fung C.S."/>
            <person name="Xiao X."/>
            <person name="Malainual N."/>
            <person name="Hou J."/>
            <person name="Wang L."/>
            <person name="Wang M."/>
            <person name="Yang K.Y."/>
            <person name="Cui Y."/>
            <person name="Leung E.L."/>
            <person name="Nong W."/>
            <person name="Shin S.K."/>
            <person name="Au S.W."/>
            <person name="Jeong K.Y."/>
            <person name="Chew F.T."/>
            <person name="Hui J.H."/>
            <person name="Leung T.F."/>
            <person name="Tungtrongchitr A."/>
            <person name="Zhong N."/>
            <person name="Liu Z."/>
            <person name="Tsui S.K."/>
        </authorList>
    </citation>
    <scope>NUCLEOTIDE SEQUENCE [LARGE SCALE GENOMIC DNA]</scope>
    <source>
        <strain evidence="1">Derp</strain>
    </source>
</reference>
<protein>
    <submittedName>
        <fullName evidence="1">Uncharacterized protein</fullName>
    </submittedName>
</protein>
<comment type="caution">
    <text evidence="1">The sequence shown here is derived from an EMBL/GenBank/DDBJ whole genome shotgun (WGS) entry which is preliminary data.</text>
</comment>
<dbReference type="Proteomes" id="UP000887458">
    <property type="component" value="Unassembled WGS sequence"/>
</dbReference>
<evidence type="ECO:0000313" key="2">
    <source>
        <dbReference type="Proteomes" id="UP000887458"/>
    </source>
</evidence>
<reference evidence="1 2" key="1">
    <citation type="journal article" date="2018" name="J. Allergy Clin. Immunol.">
        <title>High-quality assembly of Dermatophagoides pteronyssinus genome and transcriptome reveals a wide range of novel allergens.</title>
        <authorList>
            <person name="Liu X.Y."/>
            <person name="Yang K.Y."/>
            <person name="Wang M.Q."/>
            <person name="Kwok J.S."/>
            <person name="Zeng X."/>
            <person name="Yang Z."/>
            <person name="Xiao X.J."/>
            <person name="Lau C.P."/>
            <person name="Li Y."/>
            <person name="Huang Z.M."/>
            <person name="Ba J.G."/>
            <person name="Yim A.K."/>
            <person name="Ouyang C.Y."/>
            <person name="Ngai S.M."/>
            <person name="Chan T.F."/>
            <person name="Leung E.L."/>
            <person name="Liu L."/>
            <person name="Liu Z.G."/>
            <person name="Tsui S.K."/>
        </authorList>
    </citation>
    <scope>NUCLEOTIDE SEQUENCE [LARGE SCALE GENOMIC DNA]</scope>
    <source>
        <strain evidence="1">Derp</strain>
    </source>
</reference>
<keyword evidence="2" id="KW-1185">Reference proteome</keyword>
<gene>
    <name evidence="1" type="ORF">DERP_002505</name>
</gene>
<dbReference type="EMBL" id="NJHN03000037">
    <property type="protein sequence ID" value="KAH9422209.1"/>
    <property type="molecule type" value="Genomic_DNA"/>
</dbReference>
<accession>A0ABQ8JHW6</accession>
<sequence length="377" mass="43026">MDLEKCQPTTVVSDDSFNDYSFDLDCSSDIIANDNDRIVVVENNLSIFDDKNPLPQDTSHNFSTLLTEKNQQTTRNKPPVQSTPLPDIQRRQRQIFNNDNNKVTKRLSSPELLIDTDQPIIEKPLLNESNFDDDDIEFDDIITEHHSPENVITIEQSSNNDDNHSLIEHQTLRISCPKSSLLLSNNNDLEKCQPTTVVSDDSFNDYSFDLDCSSDIIANDNDRIVVGKNNLSIFDDKNPLPQDTSDNFSTLLTEKNQQIKRNKPPVQSTPLPDIQRRRQIFNKVAYRLSSPDLLVDTDQPIIKKPNESNFDDDIEFDEIITEHHSPENVITIEQSSNNQSLIEHQTLRISCPKSSLLLSDNNGYKLLSLEQIIAQFE</sequence>
<name>A0ABQ8JHW6_DERPT</name>